<sequence>MSCSKSCGKDCGKNHCGACCGGACHSLTLVPAEYALLQTFAVTPFLPVAASWNLKTPIYLEDSEFSQEEYSWAVQALALKGLVRIDYDIPLGKFDYSAYRSYPMHGSMALTAAGQDIVEQLAIQDITPIDKSERMN</sequence>
<dbReference type="EMBL" id="JAHLQI010000001">
    <property type="protein sequence ID" value="MBU5489180.1"/>
    <property type="molecule type" value="Genomic_DNA"/>
</dbReference>
<keyword evidence="2" id="KW-1185">Reference proteome</keyword>
<accession>A0ABS6ENB6</accession>
<proteinExistence type="predicted"/>
<gene>
    <name evidence="1" type="ORF">KQI75_00825</name>
</gene>
<dbReference type="RefSeq" id="WP_216468792.1">
    <property type="nucleotide sequence ID" value="NZ_JAHLQI010000001.1"/>
</dbReference>
<evidence type="ECO:0000313" key="1">
    <source>
        <dbReference type="EMBL" id="MBU5489180.1"/>
    </source>
</evidence>
<protein>
    <submittedName>
        <fullName evidence="1">Uncharacterized protein</fullName>
    </submittedName>
</protein>
<evidence type="ECO:0000313" key="2">
    <source>
        <dbReference type="Proteomes" id="UP000783588"/>
    </source>
</evidence>
<name>A0ABS6ENB6_9FIRM</name>
<dbReference type="Proteomes" id="UP000783588">
    <property type="component" value="Unassembled WGS sequence"/>
</dbReference>
<organism evidence="1 2">
    <name type="scientific">Butyricicoccus intestinisimiae</name>
    <dbReference type="NCBI Taxonomy" id="2841509"/>
    <lineage>
        <taxon>Bacteria</taxon>
        <taxon>Bacillati</taxon>
        <taxon>Bacillota</taxon>
        <taxon>Clostridia</taxon>
        <taxon>Eubacteriales</taxon>
        <taxon>Butyricicoccaceae</taxon>
        <taxon>Butyricicoccus</taxon>
    </lineage>
</organism>
<reference evidence="1 2" key="1">
    <citation type="submission" date="2021-06" db="EMBL/GenBank/DDBJ databases">
        <authorList>
            <person name="Sun Q."/>
            <person name="Li D."/>
        </authorList>
    </citation>
    <scope>NUCLEOTIDE SEQUENCE [LARGE SCALE GENOMIC DNA]</scope>
    <source>
        <strain evidence="1 2">MSJd-7</strain>
    </source>
</reference>
<comment type="caution">
    <text evidence="1">The sequence shown here is derived from an EMBL/GenBank/DDBJ whole genome shotgun (WGS) entry which is preliminary data.</text>
</comment>